<organism evidence="2">
    <name type="scientific">Fopius arisanus</name>
    <dbReference type="NCBI Taxonomy" id="64838"/>
    <lineage>
        <taxon>Eukaryota</taxon>
        <taxon>Metazoa</taxon>
        <taxon>Ecdysozoa</taxon>
        <taxon>Arthropoda</taxon>
        <taxon>Hexapoda</taxon>
        <taxon>Insecta</taxon>
        <taxon>Pterygota</taxon>
        <taxon>Neoptera</taxon>
        <taxon>Endopterygota</taxon>
        <taxon>Hymenoptera</taxon>
        <taxon>Apocrita</taxon>
        <taxon>Ichneumonoidea</taxon>
        <taxon>Braconidae</taxon>
        <taxon>Opiinae</taxon>
        <taxon>Fopius</taxon>
    </lineage>
</organism>
<keyword evidence="1" id="KW-0175">Coiled coil</keyword>
<evidence type="ECO:0000313" key="2">
    <source>
        <dbReference type="EMBL" id="JAG84913.1"/>
    </source>
</evidence>
<reference evidence="2" key="1">
    <citation type="submission" date="2015-01" db="EMBL/GenBank/DDBJ databases">
        <title>Transcriptome Assembly of Fopius arisanus.</title>
        <authorList>
            <person name="Geib S."/>
        </authorList>
    </citation>
    <scope>NUCLEOTIDE SEQUENCE</scope>
</reference>
<proteinExistence type="predicted"/>
<gene>
    <name evidence="2" type="primary">lig_0</name>
    <name evidence="2" type="ORF">g.31036</name>
</gene>
<accession>A0A0C9S2L1</accession>
<evidence type="ECO:0000256" key="1">
    <source>
        <dbReference type="SAM" id="Coils"/>
    </source>
</evidence>
<dbReference type="AlphaFoldDB" id="A0A0C9S2L1"/>
<name>A0A0C9S2L1_9HYME</name>
<dbReference type="EMBL" id="GBYB01015146">
    <property type="protein sequence ID" value="JAG84913.1"/>
    <property type="molecule type" value="Transcribed_RNA"/>
</dbReference>
<protein>
    <submittedName>
        <fullName evidence="2">Lig_0 protein</fullName>
    </submittedName>
</protein>
<feature type="coiled-coil region" evidence="1">
    <location>
        <begin position="184"/>
        <end position="215"/>
    </location>
</feature>
<sequence>MSDENIEDSGEPYVIVKFLDEFNENGEMLMELVPSSWTFLAPDDQWKCKWPQKEAKSMDTMIKALHLPADDWPSFAIEKITHAGSYKQGTRRLKRAYNKSTGLESTDSESSQKEPFLMAKDMAKKILGKKRSPLLSSVAEETIAEIHQVATAEIQNSVSKHNDSDLAITTDVSRNLGNGGLSTLKSQKNHLQVVNERLEILRARANTELKEFLTEYIDATAKVILQNLSSVKRSLQYDIEKKFANLTISLNAKTTVGGQGRDSVQAILEVPLPIPTLEDFLKFEESLRSESVEDHDQQQKALKKQQTLINFFENITQDSGSYESDIKTILGRLLSKAVQIKYSAMGKQVRGVAKLKFVTTKTYLCMEEMLNQKYEKRNYTLKIVGVTSRWLSGAADREGGYAERKNKSTQG</sequence>